<dbReference type="Pfam" id="PF00335">
    <property type="entry name" value="Tetraspanin"/>
    <property type="match status" value="2"/>
</dbReference>
<keyword evidence="6" id="KW-1185">Reference proteome</keyword>
<feature type="transmembrane region" description="Helical" evidence="5">
    <location>
        <begin position="100"/>
        <end position="122"/>
    </location>
</feature>
<evidence type="ECO:0000313" key="7">
    <source>
        <dbReference type="WBParaSite" id="maker-uti_cns_0001604-snap-gene-0.23-mRNA-1"/>
    </source>
</evidence>
<keyword evidence="2 5" id="KW-0812">Transmembrane</keyword>
<dbReference type="Proteomes" id="UP000095280">
    <property type="component" value="Unplaced"/>
</dbReference>
<feature type="transmembrane region" description="Helical" evidence="5">
    <location>
        <begin position="410"/>
        <end position="439"/>
    </location>
</feature>
<dbReference type="InterPro" id="IPR018499">
    <property type="entry name" value="Tetraspanin/Peripherin"/>
</dbReference>
<feature type="transmembrane region" description="Helical" evidence="5">
    <location>
        <begin position="479"/>
        <end position="501"/>
    </location>
</feature>
<sequence>MKLALRIALIIICSLSLLIGLALGGIGVGILANKTKLRSMINLIDVGEMEMLEKYKKDVGDLIDKYDVISRVGMAFLALGFLVSLVSTLGLAGACMLQKFVLYVYTGLMSILLMAVLGVVIYCGVFKQEIANKMKDRMHQLQDKYFISIVELLSNKETEKAMLTLAINFMHFSLRCCGIRKVGDARNSTSWLKSERRIMQLMETGADLFQGTKTSDYDYAVSSEVRHRRSAIQSDMYDYTIFDNSGSGGGKGQPDWMRYDVPEELEMPDNYAVPTMLPDGFEIDEDVFEGLTEVVEEVVTETVKVVTEVLDEALVMRTPLTCCQMESIKKLLENEFDVSQMYDSMEEISCIFEEENFGVNNQTCYVALWNYLDQYVTPVLALGSLLIILMNQCCSSCAQRCKSCTCSVKLALRIALIIICSLSLLIGLALGGIGVGILANKTKLRSMINLIDVGEMEMLEKYKKDVGDLIDKYDVISRVGMAFIALGFLVSLVSTLGLAGACMLQKFVLYVYTGLMSILLMAILGVVVYCGIFKERIAEKMKDRMLKLQDKYFVSVIELVQNNSTVKAMLTLAVNFMHFSLRCCGIRNVGDARNSTSWKNSERRLMQLMAAGADLYASSMNGENSNDYDYLYEGLFEARYRRSAIQSDMYDYTIFDYSDYGSGASGGAGGGQAQPDWMRYDVPPELTMPPDYAVPDMLPGGFEIDEDLFEGLTEVVEEVVTETVNAVTEALDSALVLRTPLTCCQMEGIKKLLANEFDVSQMYDSMEEISCIFEEENFGVNNQTVSIATATAILLIGS</sequence>
<dbReference type="GO" id="GO:0005886">
    <property type="term" value="C:plasma membrane"/>
    <property type="evidence" value="ECO:0007669"/>
    <property type="project" value="TreeGrafter"/>
</dbReference>
<keyword evidence="4 5" id="KW-0472">Membrane</keyword>
<dbReference type="AlphaFoldDB" id="A0A1I8GD49"/>
<name>A0A1I8GD49_9PLAT</name>
<dbReference type="WBParaSite" id="maker-uti_cns_0001604-snap-gene-0.23-mRNA-1">
    <property type="protein sequence ID" value="maker-uti_cns_0001604-snap-gene-0.23-mRNA-1"/>
    <property type="gene ID" value="maker-uti_cns_0001604-snap-gene-0.23"/>
</dbReference>
<dbReference type="PANTHER" id="PTHR19282:SF544">
    <property type="entry name" value="TETRASPANIN"/>
    <property type="match status" value="1"/>
</dbReference>
<dbReference type="PANTHER" id="PTHR19282">
    <property type="entry name" value="TETRASPANIN"/>
    <property type="match status" value="1"/>
</dbReference>
<evidence type="ECO:0000313" key="6">
    <source>
        <dbReference type="Proteomes" id="UP000095280"/>
    </source>
</evidence>
<evidence type="ECO:0000256" key="4">
    <source>
        <dbReference type="ARBA" id="ARBA00023136"/>
    </source>
</evidence>
<accession>A0A1I8GD49</accession>
<protein>
    <submittedName>
        <fullName evidence="7">Tetraspanin</fullName>
    </submittedName>
</protein>
<evidence type="ECO:0000256" key="5">
    <source>
        <dbReference type="SAM" id="Phobius"/>
    </source>
</evidence>
<feature type="transmembrane region" description="Helical" evidence="5">
    <location>
        <begin position="507"/>
        <end position="532"/>
    </location>
</feature>
<comment type="subcellular location">
    <subcellularLocation>
        <location evidence="1">Membrane</location>
        <topology evidence="1">Multi-pass membrane protein</topology>
    </subcellularLocation>
</comment>
<keyword evidence="3 5" id="KW-1133">Transmembrane helix</keyword>
<evidence type="ECO:0000256" key="1">
    <source>
        <dbReference type="ARBA" id="ARBA00004141"/>
    </source>
</evidence>
<evidence type="ECO:0000256" key="2">
    <source>
        <dbReference type="ARBA" id="ARBA00022692"/>
    </source>
</evidence>
<organism evidence="6 7">
    <name type="scientific">Macrostomum lignano</name>
    <dbReference type="NCBI Taxonomy" id="282301"/>
    <lineage>
        <taxon>Eukaryota</taxon>
        <taxon>Metazoa</taxon>
        <taxon>Spiralia</taxon>
        <taxon>Lophotrochozoa</taxon>
        <taxon>Platyhelminthes</taxon>
        <taxon>Rhabditophora</taxon>
        <taxon>Macrostomorpha</taxon>
        <taxon>Macrostomida</taxon>
        <taxon>Macrostomidae</taxon>
        <taxon>Macrostomum</taxon>
    </lineage>
</organism>
<feature type="transmembrane region" description="Helical" evidence="5">
    <location>
        <begin position="72"/>
        <end position="93"/>
    </location>
</feature>
<evidence type="ECO:0000256" key="3">
    <source>
        <dbReference type="ARBA" id="ARBA00022989"/>
    </source>
</evidence>
<proteinExistence type="predicted"/>
<feature type="transmembrane region" description="Helical" evidence="5">
    <location>
        <begin position="7"/>
        <end position="32"/>
    </location>
</feature>
<reference evidence="7" key="1">
    <citation type="submission" date="2016-11" db="UniProtKB">
        <authorList>
            <consortium name="WormBaseParasite"/>
        </authorList>
    </citation>
    <scope>IDENTIFICATION</scope>
</reference>